<dbReference type="Gene3D" id="3.30.930.10">
    <property type="entry name" value="Bira Bifunctional Protein, Domain 2"/>
    <property type="match status" value="1"/>
</dbReference>
<evidence type="ECO:0000256" key="10">
    <source>
        <dbReference type="PIRSR" id="PIRSR016262-3"/>
    </source>
</evidence>
<dbReference type="EMBL" id="CP001674">
    <property type="protein sequence ID" value="ACT51779.1"/>
    <property type="molecule type" value="Genomic_DNA"/>
</dbReference>
<evidence type="ECO:0000256" key="4">
    <source>
        <dbReference type="ARBA" id="ARBA00023315"/>
    </source>
</evidence>
<dbReference type="GO" id="GO:0033819">
    <property type="term" value="F:lipoyl(octanoyl) transferase activity"/>
    <property type="evidence" value="ECO:0007669"/>
    <property type="project" value="UniProtKB-EC"/>
</dbReference>
<evidence type="ECO:0000256" key="8">
    <source>
        <dbReference type="PIRSR" id="PIRSR016262-1"/>
    </source>
</evidence>
<organism evidence="12 13">
    <name type="scientific">Methylovorus glucosotrophus (strain SIP3-4)</name>
    <dbReference type="NCBI Taxonomy" id="582744"/>
    <lineage>
        <taxon>Bacteria</taxon>
        <taxon>Pseudomonadati</taxon>
        <taxon>Pseudomonadota</taxon>
        <taxon>Betaproteobacteria</taxon>
        <taxon>Nitrosomonadales</taxon>
        <taxon>Methylophilaceae</taxon>
        <taxon>Methylovorus</taxon>
    </lineage>
</organism>
<dbReference type="GO" id="GO:0005737">
    <property type="term" value="C:cytoplasm"/>
    <property type="evidence" value="ECO:0007669"/>
    <property type="project" value="UniProtKB-SubCell"/>
</dbReference>
<dbReference type="InterPro" id="IPR020605">
    <property type="entry name" value="Octanoyltransferase_CS"/>
</dbReference>
<keyword evidence="12" id="KW-0436">Ligase</keyword>
<keyword evidence="13" id="KW-1185">Reference proteome</keyword>
<dbReference type="AlphaFoldDB" id="C6XB09"/>
<dbReference type="Pfam" id="PF21948">
    <property type="entry name" value="LplA-B_cat"/>
    <property type="match status" value="1"/>
</dbReference>
<feature type="binding site" evidence="6 9">
    <location>
        <begin position="135"/>
        <end position="137"/>
    </location>
    <ligand>
        <name>substrate</name>
    </ligand>
</feature>
<accession>C6XB09</accession>
<evidence type="ECO:0000256" key="5">
    <source>
        <dbReference type="ARBA" id="ARBA00024732"/>
    </source>
</evidence>
<dbReference type="RefSeq" id="WP_015831023.1">
    <property type="nucleotide sequence ID" value="NC_012969.1"/>
</dbReference>
<keyword evidence="4 6" id="KW-0012">Acyltransferase</keyword>
<feature type="binding site" evidence="6 9">
    <location>
        <begin position="68"/>
        <end position="75"/>
    </location>
    <ligand>
        <name>substrate</name>
    </ligand>
</feature>
<proteinExistence type="inferred from homology"/>
<protein>
    <recommendedName>
        <fullName evidence="6 7">Octanoyltransferase</fullName>
        <ecNumber evidence="6 7">2.3.1.181</ecNumber>
    </recommendedName>
    <alternativeName>
        <fullName evidence="6">Lipoate-protein ligase B</fullName>
    </alternativeName>
    <alternativeName>
        <fullName evidence="6">Lipoyl/octanoyl transferase</fullName>
    </alternativeName>
    <alternativeName>
        <fullName evidence="6">Octanoyl-[acyl-carrier-protein]-protein N-octanoyltransferase</fullName>
    </alternativeName>
</protein>
<dbReference type="HAMAP" id="MF_00013">
    <property type="entry name" value="LipB"/>
    <property type="match status" value="1"/>
</dbReference>
<dbReference type="InterPro" id="IPR004143">
    <property type="entry name" value="BPL_LPL_catalytic"/>
</dbReference>
<dbReference type="PANTHER" id="PTHR10993">
    <property type="entry name" value="OCTANOYLTRANSFERASE"/>
    <property type="match status" value="1"/>
</dbReference>
<dbReference type="PIRSF" id="PIRSF016262">
    <property type="entry name" value="LPLase"/>
    <property type="match status" value="1"/>
</dbReference>
<reference evidence="13" key="1">
    <citation type="submission" date="2009-07" db="EMBL/GenBank/DDBJ databases">
        <title>Complete sequence of chromosome of Methylovorus sp. SIP3-4.</title>
        <authorList>
            <person name="Lucas S."/>
            <person name="Copeland A."/>
            <person name="Lapidus A."/>
            <person name="Glavina del Rio T."/>
            <person name="Tice H."/>
            <person name="Bruce D."/>
            <person name="Goodwin L."/>
            <person name="Pitluck S."/>
            <person name="Clum A."/>
            <person name="Larimer F."/>
            <person name="Land M."/>
            <person name="Hauser L."/>
            <person name="Kyrpides N."/>
            <person name="Mikhailova N."/>
            <person name="Kayluzhnaya M."/>
            <person name="Chistoserdova L."/>
        </authorList>
    </citation>
    <scope>NUCLEOTIDE SEQUENCE [LARGE SCALE GENOMIC DNA]</scope>
    <source>
        <strain evidence="13">SIP3-4</strain>
    </source>
</reference>
<dbReference type="PROSITE" id="PS51733">
    <property type="entry name" value="BPL_LPL_CATALYTIC"/>
    <property type="match status" value="1"/>
</dbReference>
<dbReference type="GO" id="GO:0016874">
    <property type="term" value="F:ligase activity"/>
    <property type="evidence" value="ECO:0007669"/>
    <property type="project" value="UniProtKB-KW"/>
</dbReference>
<dbReference type="UniPathway" id="UPA00538">
    <property type="reaction ID" value="UER00592"/>
</dbReference>
<evidence type="ECO:0000256" key="7">
    <source>
        <dbReference type="PIRNR" id="PIRNR016262"/>
    </source>
</evidence>
<evidence type="ECO:0000256" key="2">
    <source>
        <dbReference type="ARBA" id="ARBA00022490"/>
    </source>
</evidence>
<comment type="similarity">
    <text evidence="6 7">Belongs to the LipB family.</text>
</comment>
<dbReference type="OrthoDB" id="9787061at2"/>
<reference evidence="12 13" key="2">
    <citation type="journal article" date="2011" name="J. Bacteriol.">
        <title>Genomes of three methylotrophs from a single niche uncover genetic and metabolic divergence of Methylophilaceae.</title>
        <authorList>
            <person name="Lapidus A."/>
            <person name="Clum A."/>
            <person name="Labutti K."/>
            <person name="Kaluzhnaya M.G."/>
            <person name="Lim S."/>
            <person name="Beck D.A."/>
            <person name="Glavina Del Rio T."/>
            <person name="Nolan M."/>
            <person name="Mavromatis K."/>
            <person name="Huntemann M."/>
            <person name="Lucas S."/>
            <person name="Lidstrom M.E."/>
            <person name="Ivanova N."/>
            <person name="Chistoserdova L."/>
        </authorList>
    </citation>
    <scope>NUCLEOTIDE SEQUENCE [LARGE SCALE GENOMIC DNA]</scope>
    <source>
        <strain evidence="12 13">SIP3-4</strain>
    </source>
</reference>
<comment type="catalytic activity">
    <reaction evidence="6 7">
        <text>octanoyl-[ACP] + L-lysyl-[protein] = N(6)-octanoyl-L-lysyl-[protein] + holo-[ACP] + H(+)</text>
        <dbReference type="Rhea" id="RHEA:17665"/>
        <dbReference type="Rhea" id="RHEA-COMP:9636"/>
        <dbReference type="Rhea" id="RHEA-COMP:9685"/>
        <dbReference type="Rhea" id="RHEA-COMP:9752"/>
        <dbReference type="Rhea" id="RHEA-COMP:9928"/>
        <dbReference type="ChEBI" id="CHEBI:15378"/>
        <dbReference type="ChEBI" id="CHEBI:29969"/>
        <dbReference type="ChEBI" id="CHEBI:64479"/>
        <dbReference type="ChEBI" id="CHEBI:78463"/>
        <dbReference type="ChEBI" id="CHEBI:78809"/>
        <dbReference type="EC" id="2.3.1.181"/>
    </reaction>
</comment>
<dbReference type="EC" id="2.3.1.181" evidence="6 7"/>
<keyword evidence="3 6" id="KW-0808">Transferase</keyword>
<gene>
    <name evidence="6" type="primary">lipB</name>
    <name evidence="12" type="ordered locus">Msip34_2542</name>
</gene>
<comment type="miscellaneous">
    <text evidence="6">In the reaction, the free carboxyl group of octanoic acid is attached via an amide linkage to the epsilon-amino group of a specific lysine residue of lipoyl domains of lipoate-dependent enzymes.</text>
</comment>
<evidence type="ECO:0000313" key="12">
    <source>
        <dbReference type="EMBL" id="ACT51779.1"/>
    </source>
</evidence>
<dbReference type="HOGENOM" id="CLU_035168_3_1_4"/>
<dbReference type="NCBIfam" id="NF010922">
    <property type="entry name" value="PRK14342.1"/>
    <property type="match status" value="1"/>
</dbReference>
<dbReference type="FunFam" id="3.30.930.10:FF:000020">
    <property type="entry name" value="Octanoyltransferase"/>
    <property type="match status" value="1"/>
</dbReference>
<evidence type="ECO:0000313" key="13">
    <source>
        <dbReference type="Proteomes" id="UP000002743"/>
    </source>
</evidence>
<dbReference type="InterPro" id="IPR000544">
    <property type="entry name" value="Octanoyltransferase"/>
</dbReference>
<keyword evidence="2 6" id="KW-0963">Cytoplasm</keyword>
<dbReference type="KEGG" id="mei:Msip34_2542"/>
<dbReference type="PROSITE" id="PS01313">
    <property type="entry name" value="LIPB"/>
    <property type="match status" value="1"/>
</dbReference>
<dbReference type="NCBIfam" id="TIGR00214">
    <property type="entry name" value="lipB"/>
    <property type="match status" value="1"/>
</dbReference>
<dbReference type="InterPro" id="IPR045864">
    <property type="entry name" value="aa-tRNA-synth_II/BPL/LPL"/>
</dbReference>
<dbReference type="eggNOG" id="COG0321">
    <property type="taxonomic scope" value="Bacteria"/>
</dbReference>
<dbReference type="STRING" id="582744.Msip34_2542"/>
<dbReference type="SUPFAM" id="SSF55681">
    <property type="entry name" value="Class II aaRS and biotin synthetases"/>
    <property type="match status" value="1"/>
</dbReference>
<comment type="function">
    <text evidence="5 6 7">Catalyzes the transfer of endogenously produced octanoic acid from octanoyl-acyl-carrier-protein onto the lipoyl domains of lipoate-dependent enzymes. Lipoyl-ACP can also act as a substrate although octanoyl-ACP is likely to be the physiological substrate.</text>
</comment>
<evidence type="ECO:0000256" key="1">
    <source>
        <dbReference type="ARBA" id="ARBA00004821"/>
    </source>
</evidence>
<feature type="binding site" evidence="6 9">
    <location>
        <begin position="148"/>
        <end position="150"/>
    </location>
    <ligand>
        <name>substrate</name>
    </ligand>
</feature>
<dbReference type="CDD" id="cd16444">
    <property type="entry name" value="LipB"/>
    <property type="match status" value="1"/>
</dbReference>
<sequence>MPLHIRRLGLSGYEDTWHAMQDFTARRDADTPDELWLTEHAPIYTLGLNRRDATPPLRNDIPLLPVDRGGKITYHGPGQVVVYLLLDLARQGWTIRDVVNAMEQSIVDLLAQHGVTAYARADAPGVYVGDAKIASLGLRLKQQRCYHGLALNVDMDLAPFSAIDPCGYKGMPVTQTRDLGLPLTPAQAGERLLELLAGKLGYTENEFLRTEAL</sequence>
<dbReference type="Proteomes" id="UP000002743">
    <property type="component" value="Chromosome"/>
</dbReference>
<feature type="site" description="Lowers pKa of active site Cys" evidence="6 10">
    <location>
        <position position="132"/>
    </location>
</feature>
<comment type="subcellular location">
    <subcellularLocation>
        <location evidence="6">Cytoplasm</location>
    </subcellularLocation>
</comment>
<feature type="domain" description="BPL/LPL catalytic" evidence="11">
    <location>
        <begin position="29"/>
        <end position="204"/>
    </location>
</feature>
<evidence type="ECO:0000259" key="11">
    <source>
        <dbReference type="PROSITE" id="PS51733"/>
    </source>
</evidence>
<evidence type="ECO:0000256" key="9">
    <source>
        <dbReference type="PIRSR" id="PIRSR016262-2"/>
    </source>
</evidence>
<evidence type="ECO:0000256" key="3">
    <source>
        <dbReference type="ARBA" id="ARBA00022679"/>
    </source>
</evidence>
<name>C6XB09_METGS</name>
<evidence type="ECO:0000256" key="6">
    <source>
        <dbReference type="HAMAP-Rule" id="MF_00013"/>
    </source>
</evidence>
<feature type="active site" description="Acyl-thioester intermediate" evidence="6 8">
    <location>
        <position position="166"/>
    </location>
</feature>
<dbReference type="GO" id="GO:0009249">
    <property type="term" value="P:protein lipoylation"/>
    <property type="evidence" value="ECO:0007669"/>
    <property type="project" value="InterPro"/>
</dbReference>
<comment type="pathway">
    <text evidence="1 6 7">Protein modification; protein lipoylation via endogenous pathway; protein N(6)-(lipoyl)lysine from octanoyl-[acyl-carrier-protein]: step 1/2.</text>
</comment>
<dbReference type="PANTHER" id="PTHR10993:SF7">
    <property type="entry name" value="LIPOYLTRANSFERASE 2, MITOCHONDRIAL-RELATED"/>
    <property type="match status" value="1"/>
</dbReference>